<dbReference type="GO" id="GO:0032259">
    <property type="term" value="P:methylation"/>
    <property type="evidence" value="ECO:0007669"/>
    <property type="project" value="UniProtKB-KW"/>
</dbReference>
<evidence type="ECO:0000256" key="3">
    <source>
        <dbReference type="ARBA" id="ARBA00011890"/>
    </source>
</evidence>
<dbReference type="GO" id="GO:0004719">
    <property type="term" value="F:protein-L-isoaspartate (D-aspartate) O-methyltransferase activity"/>
    <property type="evidence" value="ECO:0007669"/>
    <property type="project" value="UniProtKB-EC"/>
</dbReference>
<dbReference type="Proteomes" id="UP000176087">
    <property type="component" value="Unassembled WGS sequence"/>
</dbReference>
<evidence type="ECO:0000256" key="4">
    <source>
        <dbReference type="ARBA" id="ARBA00013346"/>
    </source>
</evidence>
<evidence type="ECO:0000256" key="7">
    <source>
        <dbReference type="ARBA" id="ARBA00022679"/>
    </source>
</evidence>
<evidence type="ECO:0000256" key="2">
    <source>
        <dbReference type="ARBA" id="ARBA00005369"/>
    </source>
</evidence>
<dbReference type="STRING" id="933944.AN215_08655"/>
<dbReference type="RefSeq" id="WP_070013170.1">
    <property type="nucleotide sequence ID" value="NZ_LJGS01000044.1"/>
</dbReference>
<dbReference type="Gene3D" id="3.40.50.150">
    <property type="entry name" value="Vaccinia Virus protein VP39"/>
    <property type="match status" value="1"/>
</dbReference>
<dbReference type="InterPro" id="IPR000682">
    <property type="entry name" value="PCMT"/>
</dbReference>
<gene>
    <name evidence="12" type="ORF">AN215_08655</name>
</gene>
<keyword evidence="7 12" id="KW-0808">Transferase</keyword>
<dbReference type="OrthoDB" id="5143400at2"/>
<name>A0A1E7JNC0_9ACTN</name>
<keyword evidence="6 12" id="KW-0489">Methyltransferase</keyword>
<evidence type="ECO:0000256" key="9">
    <source>
        <dbReference type="ARBA" id="ARBA00030757"/>
    </source>
</evidence>
<sequence>MSSTAQGHPGHAALVRLLGGRGLLTPEWRKVWEQVPRELFIPPKIWRQGPERCEPVIRDHDRLSLIYSDRPVVTQVDDGQEGGPGVATSSNSMPSMVAQMLHLLDVRDGDRVLEIGTATGYVAALLCERLGDERVLSIELAPELAEQARAHLRLAGYAPTLIVGDGGQGWPEAAPYDRLIATCALRHVPLDLMDQVRPGGVLVAPMAREFWSGAVVQLIVQDDGTASGHFRGGASYMPMRSHRLPAAVPVDQETPPRTAESSVDPRSLLTLGFALYGGARLPDVKLVHGETEGGVRVWLTDRAGSGAIADVGDPVWQYGPRDLWSEVEAAHAEYVDLGRPEPEAFGLTVSPQGERVWLVGPDQVIRPVSADTAEGG</sequence>
<protein>
    <recommendedName>
        <fullName evidence="4">Protein-L-isoaspartate O-methyltransferase</fullName>
        <ecNumber evidence="3">2.1.1.77</ecNumber>
    </recommendedName>
    <alternativeName>
        <fullName evidence="11">L-isoaspartyl protein carboxyl methyltransferase</fullName>
    </alternativeName>
    <alternativeName>
        <fullName evidence="9">Protein L-isoaspartyl methyltransferase</fullName>
    </alternativeName>
    <alternativeName>
        <fullName evidence="10">Protein-beta-aspartate methyltransferase</fullName>
    </alternativeName>
</protein>
<comment type="similarity">
    <text evidence="2">Belongs to the methyltransferase superfamily. L-isoaspartyl/D-aspartyl protein methyltransferase family.</text>
</comment>
<dbReference type="EMBL" id="LJGT01000038">
    <property type="protein sequence ID" value="OEU89768.1"/>
    <property type="molecule type" value="Genomic_DNA"/>
</dbReference>
<evidence type="ECO:0000256" key="6">
    <source>
        <dbReference type="ARBA" id="ARBA00022603"/>
    </source>
</evidence>
<keyword evidence="5" id="KW-0963">Cytoplasm</keyword>
<accession>A0A1E7JNC0</accession>
<keyword evidence="13" id="KW-1185">Reference proteome</keyword>
<dbReference type="EC" id="2.1.1.77" evidence="3"/>
<comment type="caution">
    <text evidence="12">The sequence shown here is derived from an EMBL/GenBank/DDBJ whole genome shotgun (WGS) entry which is preliminary data.</text>
</comment>
<evidence type="ECO:0000313" key="13">
    <source>
        <dbReference type="Proteomes" id="UP000176087"/>
    </source>
</evidence>
<reference evidence="12 13" key="1">
    <citation type="journal article" date="2016" name="Front. Microbiol.">
        <title>Comparative Genomics Analysis of Streptomyces Species Reveals Their Adaptation to the Marine Environment and Their Diversity at the Genomic Level.</title>
        <authorList>
            <person name="Tian X."/>
            <person name="Zhang Z."/>
            <person name="Yang T."/>
            <person name="Chen M."/>
            <person name="Li J."/>
            <person name="Chen F."/>
            <person name="Yang J."/>
            <person name="Li W."/>
            <person name="Zhang B."/>
            <person name="Zhang Z."/>
            <person name="Wu J."/>
            <person name="Zhang C."/>
            <person name="Long L."/>
            <person name="Xiao J."/>
        </authorList>
    </citation>
    <scope>NUCLEOTIDE SEQUENCE [LARGE SCALE GENOMIC DNA]</scope>
    <source>
        <strain evidence="12 13">SCSIO 10390</strain>
    </source>
</reference>
<evidence type="ECO:0000256" key="1">
    <source>
        <dbReference type="ARBA" id="ARBA00004496"/>
    </source>
</evidence>
<proteinExistence type="inferred from homology"/>
<dbReference type="CDD" id="cd02440">
    <property type="entry name" value="AdoMet_MTases"/>
    <property type="match status" value="1"/>
</dbReference>
<dbReference type="PATRIC" id="fig|933944.5.peg.607"/>
<dbReference type="Pfam" id="PF01135">
    <property type="entry name" value="PCMT"/>
    <property type="match status" value="1"/>
</dbReference>
<dbReference type="GO" id="GO:0005737">
    <property type="term" value="C:cytoplasm"/>
    <property type="evidence" value="ECO:0007669"/>
    <property type="project" value="UniProtKB-SubCell"/>
</dbReference>
<evidence type="ECO:0000313" key="12">
    <source>
        <dbReference type="EMBL" id="OEU89768.1"/>
    </source>
</evidence>
<dbReference type="InterPro" id="IPR029063">
    <property type="entry name" value="SAM-dependent_MTases_sf"/>
</dbReference>
<evidence type="ECO:0000256" key="5">
    <source>
        <dbReference type="ARBA" id="ARBA00022490"/>
    </source>
</evidence>
<evidence type="ECO:0000256" key="10">
    <source>
        <dbReference type="ARBA" id="ARBA00031323"/>
    </source>
</evidence>
<organism evidence="12 13">
    <name type="scientific">Streptomyces abyssalis</name>
    <dbReference type="NCBI Taxonomy" id="933944"/>
    <lineage>
        <taxon>Bacteria</taxon>
        <taxon>Bacillati</taxon>
        <taxon>Actinomycetota</taxon>
        <taxon>Actinomycetes</taxon>
        <taxon>Kitasatosporales</taxon>
        <taxon>Streptomycetaceae</taxon>
        <taxon>Streptomyces</taxon>
    </lineage>
</organism>
<dbReference type="PANTHER" id="PTHR11579">
    <property type="entry name" value="PROTEIN-L-ISOASPARTATE O-METHYLTRANSFERASE"/>
    <property type="match status" value="1"/>
</dbReference>
<dbReference type="SUPFAM" id="SSF53335">
    <property type="entry name" value="S-adenosyl-L-methionine-dependent methyltransferases"/>
    <property type="match status" value="1"/>
</dbReference>
<comment type="subcellular location">
    <subcellularLocation>
        <location evidence="1">Cytoplasm</location>
    </subcellularLocation>
</comment>
<evidence type="ECO:0000256" key="11">
    <source>
        <dbReference type="ARBA" id="ARBA00031350"/>
    </source>
</evidence>
<dbReference type="AlphaFoldDB" id="A0A1E7JNC0"/>
<evidence type="ECO:0000256" key="8">
    <source>
        <dbReference type="ARBA" id="ARBA00022691"/>
    </source>
</evidence>
<dbReference type="PANTHER" id="PTHR11579:SF0">
    <property type="entry name" value="PROTEIN-L-ISOASPARTATE(D-ASPARTATE) O-METHYLTRANSFERASE"/>
    <property type="match status" value="1"/>
</dbReference>
<keyword evidence="8" id="KW-0949">S-adenosyl-L-methionine</keyword>